<dbReference type="eggNOG" id="COG2982">
    <property type="taxonomic scope" value="Bacteria"/>
</dbReference>
<keyword evidence="1" id="KW-0472">Membrane</keyword>
<dbReference type="Gene3D" id="3.30.1330.60">
    <property type="entry name" value="OmpA-like domain"/>
    <property type="match status" value="1"/>
</dbReference>
<dbReference type="eggNOG" id="COG2885">
    <property type="taxonomic scope" value="Bacteria"/>
</dbReference>
<accession>A0A1N6GQ84</accession>
<dbReference type="InterPro" id="IPR052894">
    <property type="entry name" value="AsmA-related"/>
</dbReference>
<dbReference type="PANTHER" id="PTHR30441">
    <property type="entry name" value="DUF748 DOMAIN-CONTAINING PROTEIN"/>
    <property type="match status" value="1"/>
</dbReference>
<dbReference type="GO" id="GO:0090313">
    <property type="term" value="P:regulation of protein targeting to membrane"/>
    <property type="evidence" value="ECO:0007669"/>
    <property type="project" value="TreeGrafter"/>
</dbReference>
<dbReference type="InterPro" id="IPR008023">
    <property type="entry name" value="DUF748"/>
</dbReference>
<dbReference type="AlphaFoldDB" id="A0A1N6GQ84"/>
<organism evidence="2 3">
    <name type="scientific">Nitrosomonas cryotolerans ATCC 49181</name>
    <dbReference type="NCBI Taxonomy" id="1131553"/>
    <lineage>
        <taxon>Bacteria</taxon>
        <taxon>Pseudomonadati</taxon>
        <taxon>Pseudomonadota</taxon>
        <taxon>Betaproteobacteria</taxon>
        <taxon>Nitrosomonadales</taxon>
        <taxon>Nitrosomonadaceae</taxon>
        <taxon>Nitrosomonas</taxon>
    </lineage>
</organism>
<dbReference type="Proteomes" id="UP000185062">
    <property type="component" value="Unassembled WGS sequence"/>
</dbReference>
<name>A0A1N6GQ84_9PROT</name>
<dbReference type="GO" id="GO:0005886">
    <property type="term" value="C:plasma membrane"/>
    <property type="evidence" value="ECO:0007669"/>
    <property type="project" value="TreeGrafter"/>
</dbReference>
<dbReference type="EMBL" id="FSRO01000001">
    <property type="protein sequence ID" value="SIO09721.1"/>
    <property type="molecule type" value="Genomic_DNA"/>
</dbReference>
<evidence type="ECO:0008006" key="4">
    <source>
        <dbReference type="Google" id="ProtNLM"/>
    </source>
</evidence>
<reference evidence="2 3" key="1">
    <citation type="submission" date="2016-12" db="EMBL/GenBank/DDBJ databases">
        <authorList>
            <person name="Song W.-J."/>
            <person name="Kurnit D.M."/>
        </authorList>
    </citation>
    <scope>NUCLEOTIDE SEQUENCE [LARGE SCALE GENOMIC DNA]</scope>
    <source>
        <strain evidence="2 3">ATCC 49181</strain>
    </source>
</reference>
<dbReference type="InterPro" id="IPR036737">
    <property type="entry name" value="OmpA-like_sf"/>
</dbReference>
<keyword evidence="1" id="KW-1133">Transmembrane helix</keyword>
<dbReference type="RefSeq" id="WP_028460607.1">
    <property type="nucleotide sequence ID" value="NZ_FSRO01000001.1"/>
</dbReference>
<dbReference type="STRING" id="44575.SAMN05216419_100225"/>
<evidence type="ECO:0000256" key="1">
    <source>
        <dbReference type="SAM" id="Phobius"/>
    </source>
</evidence>
<dbReference type="Pfam" id="PF05359">
    <property type="entry name" value="DUF748"/>
    <property type="match status" value="1"/>
</dbReference>
<keyword evidence="1" id="KW-0812">Transmembrane</keyword>
<sequence>MTPTAQHYFVIRKRLAISFVVLNCVIILLGLLSYFWLPGYAKSQIEIRLSEMMHRPVTIESINIQLFSLEFTVDGFQIGERKTGNHADERFFSFDQLYVDLSAASITQRAPIISAITLKTPTLRLVREDQNHFNITDLIETLTQSSADDEINKPETPSFFISNIIIAGGHLEFVDRFKQSHQEIADINLGIPFVANFTSAEAIWVQPHFNAKVNGAPFSLDGKLRPFMDEREAVFEIKLTNIDLTDIDEYAPTPIGISLLSGYLDSDLELTFKQMTGELPNLTLSGHATLRQLAFENQAVEAPYQVGLDQLDIQLTEIDLTGRRQSQMAAAADKIALTRKSESVPVLSLSKLTVSDIQVDIEQQKIGLNKILLDRFNVSMRREKDGHLDLIRLFTASLPNAAMPVPGYKSAATDRIRIAPKQAMADVATPIPAHKPVVTDRIRIAQKQLMADAAIPIPAHKPAVADRIRVASKQAMTDAASVADSAQPVKSVPPSWAAEIKQIRFTAGSFRFEDAALTKVAPMVVDSLNLTLDRIDLSGAQPLNLALQARLNEYGSIDTKGSLGWAPLAVNLDVDLKEMDVVSLQGWAGDHLNALLTDGAVSFQGKVVANGEPLKVVAKGQGRLSNFNIFDQVNGSDLLRWKSLDVTGINFINEPLRIDMTTVELDDFFARVMLSPEGDLNLKAIIRQEDQAEAVATENNVASSSNQPAPIHIDQVILRNGRVNFRDQFIKPNYRANLTGLTGEIGPLKPDRSGTIDIQGAVDKSAPLAIRGNINPFSSELLLNITAQVKDIDLPSFSPYSGKYVGYTIKKGKLSVDVHYEIEAGVLKAKNNIFLDQLTLGEETDSPEALSIPLRLAIVLLKNRRGEIDIHLPVRGSFDDPQFSLGKIIFDAFINLVMKAATAPFALLGSVLGDGEELSMINFVPGQAQIAAEAEKRLEALSQALIDRPALKLEITGYASPERDYEGLKQVILERKVKTQKLVEETERGEAGGALDDIELDSGSYDKYLELVYKNEEFEKPTNILGFTKSLPVPEMEQLILAHIEIDDNDLKALADQRASAARDWLVGRGGIAHDRIFVLSAKIKVETGNKMEGGQVEFSVR</sequence>
<proteinExistence type="predicted"/>
<feature type="transmembrane region" description="Helical" evidence="1">
    <location>
        <begin position="15"/>
        <end position="37"/>
    </location>
</feature>
<protein>
    <recommendedName>
        <fullName evidence="4">DUF748 domain-containing protein</fullName>
    </recommendedName>
</protein>
<evidence type="ECO:0000313" key="2">
    <source>
        <dbReference type="EMBL" id="SIO09721.1"/>
    </source>
</evidence>
<evidence type="ECO:0000313" key="3">
    <source>
        <dbReference type="Proteomes" id="UP000185062"/>
    </source>
</evidence>
<keyword evidence="3" id="KW-1185">Reference proteome</keyword>
<gene>
    <name evidence="2" type="ORF">SAMN02743940_0815</name>
</gene>
<dbReference type="PANTHER" id="PTHR30441:SF8">
    <property type="entry name" value="DUF748 DOMAIN-CONTAINING PROTEIN"/>
    <property type="match status" value="1"/>
</dbReference>